<sequence>MSHSSAVAPSATPTPVATPPVAGTAAWRYVLAGFAASLASIGLARFAYAPLVPALIQAHWFSSSSVVFLSAANLTGYLIGALIGQPLARRLSSTQVLRVMMALVTLAFAACSLPLSIGWFFGWRLASGIAGGAIMVLAAATILPHVPRARRGLAGGAIFLGIGVGIAGSGTVVPWLLGMGLRAAWLGLAAISAALTLLTWRAWPAHGAASRRLANPVAGTPSPARQPSDHRAGVILLFGQYGLMAVALVPAMVFLVDFVERGLGAGAAAGARFWILYGVGAMVGPPLYGWLGDRLGPRQALRVVLAVQAIAMGALSFSHHHAWLGAAALVAGTFPPGIVPLALARIHDLIPHDAFAQNQAWSRATVSFATFQALAGYGYSAVFSASGGQHRTMFVIGTAALIIAVLAEAGAVEKLIGRLLQGSPQPCGPAPDCR</sequence>
<dbReference type="PANTHER" id="PTHR23537">
    <property type="match status" value="1"/>
</dbReference>
<dbReference type="AlphaFoldDB" id="A0A6S6ZGC9"/>
<keyword evidence="3 4" id="KW-0472">Membrane</keyword>
<keyword evidence="2 4" id="KW-1133">Transmembrane helix</keyword>
<keyword evidence="1 4" id="KW-0812">Transmembrane</keyword>
<dbReference type="PANTHER" id="PTHR23537:SF1">
    <property type="entry name" value="SUGAR TRANSPORTER"/>
    <property type="match status" value="1"/>
</dbReference>
<keyword evidence="7" id="KW-1185">Reference proteome</keyword>
<feature type="domain" description="Major facilitator superfamily (MFS) profile" evidence="5">
    <location>
        <begin position="21"/>
        <end position="416"/>
    </location>
</feature>
<evidence type="ECO:0000259" key="5">
    <source>
        <dbReference type="PROSITE" id="PS50850"/>
    </source>
</evidence>
<feature type="transmembrane region" description="Helical" evidence="4">
    <location>
        <begin position="60"/>
        <end position="84"/>
    </location>
</feature>
<feature type="transmembrane region" description="Helical" evidence="4">
    <location>
        <begin position="392"/>
        <end position="412"/>
    </location>
</feature>
<reference evidence="6 7" key="1">
    <citation type="submission" date="2020-04" db="EMBL/GenBank/DDBJ databases">
        <authorList>
            <person name="De Canck E."/>
        </authorList>
    </citation>
    <scope>NUCLEOTIDE SEQUENCE [LARGE SCALE GENOMIC DNA]</scope>
    <source>
        <strain evidence="6 7">LMG 26690</strain>
    </source>
</reference>
<accession>A0A6S6ZGC9</accession>
<dbReference type="Gene3D" id="1.20.1250.20">
    <property type="entry name" value="MFS general substrate transporter like domains"/>
    <property type="match status" value="2"/>
</dbReference>
<dbReference type="InterPro" id="IPR010645">
    <property type="entry name" value="MFS_4"/>
</dbReference>
<dbReference type="InterPro" id="IPR020846">
    <property type="entry name" value="MFS_dom"/>
</dbReference>
<evidence type="ECO:0000256" key="4">
    <source>
        <dbReference type="SAM" id="Phobius"/>
    </source>
</evidence>
<evidence type="ECO:0000313" key="7">
    <source>
        <dbReference type="Proteomes" id="UP000494214"/>
    </source>
</evidence>
<feature type="transmembrane region" description="Helical" evidence="4">
    <location>
        <begin position="364"/>
        <end position="386"/>
    </location>
</feature>
<feature type="transmembrane region" description="Helical" evidence="4">
    <location>
        <begin position="153"/>
        <end position="177"/>
    </location>
</feature>
<feature type="transmembrane region" description="Helical" evidence="4">
    <location>
        <begin position="183"/>
        <end position="203"/>
    </location>
</feature>
<feature type="transmembrane region" description="Helical" evidence="4">
    <location>
        <begin position="234"/>
        <end position="256"/>
    </location>
</feature>
<protein>
    <recommendedName>
        <fullName evidence="5">Major facilitator superfamily (MFS) profile domain-containing protein</fullName>
    </recommendedName>
</protein>
<dbReference type="PROSITE" id="PS50850">
    <property type="entry name" value="MFS"/>
    <property type="match status" value="1"/>
</dbReference>
<dbReference type="EMBL" id="CADIJM010000002">
    <property type="protein sequence ID" value="CAB3677431.1"/>
    <property type="molecule type" value="Genomic_DNA"/>
</dbReference>
<evidence type="ECO:0000256" key="3">
    <source>
        <dbReference type="ARBA" id="ARBA00023136"/>
    </source>
</evidence>
<dbReference type="SUPFAM" id="SSF103473">
    <property type="entry name" value="MFS general substrate transporter"/>
    <property type="match status" value="1"/>
</dbReference>
<feature type="transmembrane region" description="Helical" evidence="4">
    <location>
        <begin position="125"/>
        <end position="146"/>
    </location>
</feature>
<gene>
    <name evidence="6" type="ORF">LMG26690_01406</name>
</gene>
<evidence type="ECO:0000313" key="6">
    <source>
        <dbReference type="EMBL" id="CAB3677431.1"/>
    </source>
</evidence>
<dbReference type="Pfam" id="PF06779">
    <property type="entry name" value="MFS_4"/>
    <property type="match status" value="1"/>
</dbReference>
<dbReference type="Proteomes" id="UP000494214">
    <property type="component" value="Unassembled WGS sequence"/>
</dbReference>
<evidence type="ECO:0000256" key="2">
    <source>
        <dbReference type="ARBA" id="ARBA00022989"/>
    </source>
</evidence>
<dbReference type="GO" id="GO:0005886">
    <property type="term" value="C:plasma membrane"/>
    <property type="evidence" value="ECO:0007669"/>
    <property type="project" value="TreeGrafter"/>
</dbReference>
<dbReference type="InterPro" id="IPR036259">
    <property type="entry name" value="MFS_trans_sf"/>
</dbReference>
<feature type="transmembrane region" description="Helical" evidence="4">
    <location>
        <begin position="262"/>
        <end position="288"/>
    </location>
</feature>
<feature type="transmembrane region" description="Helical" evidence="4">
    <location>
        <begin position="323"/>
        <end position="343"/>
    </location>
</feature>
<proteinExistence type="predicted"/>
<dbReference type="GO" id="GO:0022857">
    <property type="term" value="F:transmembrane transporter activity"/>
    <property type="evidence" value="ECO:0007669"/>
    <property type="project" value="InterPro"/>
</dbReference>
<organism evidence="6 7">
    <name type="scientific">Achromobacter animicus</name>
    <dbReference type="NCBI Taxonomy" id="1389935"/>
    <lineage>
        <taxon>Bacteria</taxon>
        <taxon>Pseudomonadati</taxon>
        <taxon>Pseudomonadota</taxon>
        <taxon>Betaproteobacteria</taxon>
        <taxon>Burkholderiales</taxon>
        <taxon>Alcaligenaceae</taxon>
        <taxon>Achromobacter</taxon>
    </lineage>
</organism>
<name>A0A6S6ZGC9_9BURK</name>
<feature type="transmembrane region" description="Helical" evidence="4">
    <location>
        <begin position="29"/>
        <end position="48"/>
    </location>
</feature>
<feature type="transmembrane region" description="Helical" evidence="4">
    <location>
        <begin position="96"/>
        <end position="119"/>
    </location>
</feature>
<evidence type="ECO:0000256" key="1">
    <source>
        <dbReference type="ARBA" id="ARBA00022692"/>
    </source>
</evidence>